<evidence type="ECO:0000313" key="1">
    <source>
        <dbReference type="EMBL" id="TBL74006.1"/>
    </source>
</evidence>
<reference evidence="1 2" key="1">
    <citation type="submission" date="2019-02" db="EMBL/GenBank/DDBJ databases">
        <title>Paenibacillus sp. nov., isolated from surface-sterilized tissue of Thalictrum simplex L.</title>
        <authorList>
            <person name="Tuo L."/>
        </authorList>
    </citation>
    <scope>NUCLEOTIDE SEQUENCE [LARGE SCALE GENOMIC DNA]</scope>
    <source>
        <strain evidence="1 2">N2SHLJ1</strain>
    </source>
</reference>
<dbReference type="RefSeq" id="WP_131016413.1">
    <property type="nucleotide sequence ID" value="NZ_SIRE01000020.1"/>
</dbReference>
<comment type="caution">
    <text evidence="1">The sequence shown here is derived from an EMBL/GenBank/DDBJ whole genome shotgun (WGS) entry which is preliminary data.</text>
</comment>
<sequence>MFKLTCDKWSHDHGLQIIHADVRLTIDGDEVIDEPLCVDVGLPALLQSVLRDAEPNRWAAPEQWERMPFFCCGCGDPECRAFSFRVEHRGETVHVAEIDERQNGESRVLAEYDVPKDEYKAEILKAGRQFLSFVEDLDYHPYLADTVRLVRGLVDELTP</sequence>
<dbReference type="AlphaFoldDB" id="A0A4Q9DJF3"/>
<dbReference type="OrthoDB" id="2609409at2"/>
<organism evidence="1 2">
    <name type="scientific">Paenibacillus thalictri</name>
    <dbReference type="NCBI Taxonomy" id="2527873"/>
    <lineage>
        <taxon>Bacteria</taxon>
        <taxon>Bacillati</taxon>
        <taxon>Bacillota</taxon>
        <taxon>Bacilli</taxon>
        <taxon>Bacillales</taxon>
        <taxon>Paenibacillaceae</taxon>
        <taxon>Paenibacillus</taxon>
    </lineage>
</organism>
<protein>
    <submittedName>
        <fullName evidence="1">Uncharacterized protein</fullName>
    </submittedName>
</protein>
<proteinExistence type="predicted"/>
<name>A0A4Q9DJF3_9BACL</name>
<evidence type="ECO:0000313" key="2">
    <source>
        <dbReference type="Proteomes" id="UP000293142"/>
    </source>
</evidence>
<dbReference type="EMBL" id="SIRE01000020">
    <property type="protein sequence ID" value="TBL74006.1"/>
    <property type="molecule type" value="Genomic_DNA"/>
</dbReference>
<accession>A0A4Q9DJF3</accession>
<keyword evidence="2" id="KW-1185">Reference proteome</keyword>
<gene>
    <name evidence="1" type="ORF">EYB31_26290</name>
</gene>
<dbReference type="Proteomes" id="UP000293142">
    <property type="component" value="Unassembled WGS sequence"/>
</dbReference>